<dbReference type="GO" id="GO:0140359">
    <property type="term" value="F:ABC-type transporter activity"/>
    <property type="evidence" value="ECO:0007669"/>
    <property type="project" value="InterPro"/>
</dbReference>
<evidence type="ECO:0000256" key="3">
    <source>
        <dbReference type="ARBA" id="ARBA00022737"/>
    </source>
</evidence>
<evidence type="ECO:0000259" key="9">
    <source>
        <dbReference type="PROSITE" id="PS50929"/>
    </source>
</evidence>
<feature type="non-terminal residue" evidence="10">
    <location>
        <position position="1"/>
    </location>
</feature>
<dbReference type="PROSITE" id="PS50929">
    <property type="entry name" value="ABC_TM1F"/>
    <property type="match status" value="1"/>
</dbReference>
<evidence type="ECO:0000256" key="7">
    <source>
        <dbReference type="ARBA" id="ARBA00023136"/>
    </source>
</evidence>
<protein>
    <recommendedName>
        <fullName evidence="9">ABC transmembrane type-1 domain-containing protein</fullName>
    </recommendedName>
</protein>
<dbReference type="InterPro" id="IPR011527">
    <property type="entry name" value="ABC1_TM_dom"/>
</dbReference>
<keyword evidence="4" id="KW-0547">Nucleotide-binding</keyword>
<dbReference type="GO" id="GO:0000329">
    <property type="term" value="C:fungal-type vacuole membrane"/>
    <property type="evidence" value="ECO:0007669"/>
    <property type="project" value="TreeGrafter"/>
</dbReference>
<dbReference type="PANTHER" id="PTHR24223:SF353">
    <property type="entry name" value="ABC TRANSPORTER ATP-BINDING PROTEIN_PERMEASE VMR1-RELATED"/>
    <property type="match status" value="1"/>
</dbReference>
<organism evidence="10 11">
    <name type="scientific">Mycena rosella</name>
    <name type="common">Pink bonnet</name>
    <name type="synonym">Agaricus rosellus</name>
    <dbReference type="NCBI Taxonomy" id="1033263"/>
    <lineage>
        <taxon>Eukaryota</taxon>
        <taxon>Fungi</taxon>
        <taxon>Dikarya</taxon>
        <taxon>Basidiomycota</taxon>
        <taxon>Agaricomycotina</taxon>
        <taxon>Agaricomycetes</taxon>
        <taxon>Agaricomycetidae</taxon>
        <taxon>Agaricales</taxon>
        <taxon>Marasmiineae</taxon>
        <taxon>Mycenaceae</taxon>
        <taxon>Mycena</taxon>
    </lineage>
</organism>
<keyword evidence="2 8" id="KW-0812">Transmembrane</keyword>
<dbReference type="Pfam" id="PF00664">
    <property type="entry name" value="ABC_membrane"/>
    <property type="match status" value="1"/>
</dbReference>
<evidence type="ECO:0000256" key="8">
    <source>
        <dbReference type="SAM" id="Phobius"/>
    </source>
</evidence>
<dbReference type="InterPro" id="IPR036640">
    <property type="entry name" value="ABC1_TM_sf"/>
</dbReference>
<dbReference type="GO" id="GO:0005524">
    <property type="term" value="F:ATP binding"/>
    <property type="evidence" value="ECO:0007669"/>
    <property type="project" value="UniProtKB-KW"/>
</dbReference>
<feature type="transmembrane region" description="Helical" evidence="8">
    <location>
        <begin position="107"/>
        <end position="127"/>
    </location>
</feature>
<keyword evidence="11" id="KW-1185">Reference proteome</keyword>
<feature type="transmembrane region" description="Helical" evidence="8">
    <location>
        <begin position="82"/>
        <end position="101"/>
    </location>
</feature>
<reference evidence="10" key="1">
    <citation type="submission" date="2023-03" db="EMBL/GenBank/DDBJ databases">
        <title>Massive genome expansion in bonnet fungi (Mycena s.s.) driven by repeated elements and novel gene families across ecological guilds.</title>
        <authorList>
            <consortium name="Lawrence Berkeley National Laboratory"/>
            <person name="Harder C.B."/>
            <person name="Miyauchi S."/>
            <person name="Viragh M."/>
            <person name="Kuo A."/>
            <person name="Thoen E."/>
            <person name="Andreopoulos B."/>
            <person name="Lu D."/>
            <person name="Skrede I."/>
            <person name="Drula E."/>
            <person name="Henrissat B."/>
            <person name="Morin E."/>
            <person name="Kohler A."/>
            <person name="Barry K."/>
            <person name="LaButti K."/>
            <person name="Morin E."/>
            <person name="Salamov A."/>
            <person name="Lipzen A."/>
            <person name="Mereny Z."/>
            <person name="Hegedus B."/>
            <person name="Baldrian P."/>
            <person name="Stursova M."/>
            <person name="Weitz H."/>
            <person name="Taylor A."/>
            <person name="Grigoriev I.V."/>
            <person name="Nagy L.G."/>
            <person name="Martin F."/>
            <person name="Kauserud H."/>
        </authorList>
    </citation>
    <scope>NUCLEOTIDE SEQUENCE</scope>
    <source>
        <strain evidence="10">CBHHK067</strain>
    </source>
</reference>
<feature type="transmembrane region" description="Helical" evidence="8">
    <location>
        <begin position="6"/>
        <end position="24"/>
    </location>
</feature>
<evidence type="ECO:0000313" key="10">
    <source>
        <dbReference type="EMBL" id="KAJ7701080.1"/>
    </source>
</evidence>
<dbReference type="InterPro" id="IPR050173">
    <property type="entry name" value="ABC_transporter_C-like"/>
</dbReference>
<keyword evidence="6 8" id="KW-1133">Transmembrane helix</keyword>
<dbReference type="PANTHER" id="PTHR24223">
    <property type="entry name" value="ATP-BINDING CASSETTE SUB-FAMILY C"/>
    <property type="match status" value="1"/>
</dbReference>
<dbReference type="SUPFAM" id="SSF90123">
    <property type="entry name" value="ABC transporter transmembrane region"/>
    <property type="match status" value="1"/>
</dbReference>
<comment type="caution">
    <text evidence="10">The sequence shown here is derived from an EMBL/GenBank/DDBJ whole genome shotgun (WGS) entry which is preliminary data.</text>
</comment>
<name>A0AAD7DW08_MYCRO</name>
<evidence type="ECO:0000313" key="11">
    <source>
        <dbReference type="Proteomes" id="UP001221757"/>
    </source>
</evidence>
<keyword evidence="7 8" id="KW-0472">Membrane</keyword>
<dbReference type="Proteomes" id="UP001221757">
    <property type="component" value="Unassembled WGS sequence"/>
</dbReference>
<keyword evidence="3" id="KW-0677">Repeat</keyword>
<keyword evidence="1" id="KW-0813">Transport</keyword>
<evidence type="ECO:0000256" key="4">
    <source>
        <dbReference type="ARBA" id="ARBA00022741"/>
    </source>
</evidence>
<dbReference type="EMBL" id="JARKIE010000018">
    <property type="protein sequence ID" value="KAJ7701080.1"/>
    <property type="molecule type" value="Genomic_DNA"/>
</dbReference>
<keyword evidence="5" id="KW-0067">ATP-binding</keyword>
<evidence type="ECO:0000256" key="1">
    <source>
        <dbReference type="ARBA" id="ARBA00022448"/>
    </source>
</evidence>
<evidence type="ECO:0000256" key="5">
    <source>
        <dbReference type="ARBA" id="ARBA00022840"/>
    </source>
</evidence>
<proteinExistence type="predicted"/>
<dbReference type="Gene3D" id="1.20.1560.10">
    <property type="entry name" value="ABC transporter type 1, transmembrane domain"/>
    <property type="match status" value="1"/>
</dbReference>
<gene>
    <name evidence="10" type="ORF">B0H17DRAFT_924875</name>
</gene>
<evidence type="ECO:0000256" key="6">
    <source>
        <dbReference type="ARBA" id="ARBA00022989"/>
    </source>
</evidence>
<accession>A0AAD7DW08</accession>
<evidence type="ECO:0000256" key="2">
    <source>
        <dbReference type="ARBA" id="ARBA00022692"/>
    </source>
</evidence>
<feature type="domain" description="ABC transmembrane type-1" evidence="9">
    <location>
        <begin position="62"/>
        <end position="203"/>
    </location>
</feature>
<sequence length="203" mass="22641">LVVRPLSRILVMAQVTFVGGVLATRMRMQFNTLLFAKTLTRKDITSSSSSAGEGESSDATVNYSKADIIALMSNDVDQASTLADALVHIILVGVFFLYRLLRVSCFVGLAVTLVFLPLHQCSGIIVARTQRNQVKARDERVVLTNEILGAIRMLKFMAWEHHLEARVIKIRDRELACQKLNYTVEVSDELCESFSSVNYCIVL</sequence>
<dbReference type="AlphaFoldDB" id="A0AAD7DW08"/>